<keyword evidence="1" id="KW-0732">Signal</keyword>
<feature type="chain" id="PRO_5026199175" description="Gliding motility lipoprotein GldH" evidence="1">
    <location>
        <begin position="23"/>
        <end position="151"/>
    </location>
</feature>
<name>A0A6I4IWK7_9FLAO</name>
<gene>
    <name evidence="2" type="ORF">GOQ30_16830</name>
</gene>
<sequence>MKIKISLLFLVLFLLQSCNESAIYRNFDSNFDNNRWPSNDSRTFSFTLEKEENANLVLHFGHIYDFQFESIPLEVNMTYPDGNKETISLDLKVKNEKGEDMADCSGDVCDLYYNLKSNFHFQKGNYKVVITNKFNSAYLPNVLGVGVQIIK</sequence>
<evidence type="ECO:0000313" key="3">
    <source>
        <dbReference type="Proteomes" id="UP000431264"/>
    </source>
</evidence>
<comment type="caution">
    <text evidence="2">The sequence shown here is derived from an EMBL/GenBank/DDBJ whole genome shotgun (WGS) entry which is preliminary data.</text>
</comment>
<dbReference type="PROSITE" id="PS51257">
    <property type="entry name" value="PROKAR_LIPOPROTEIN"/>
    <property type="match status" value="1"/>
</dbReference>
<dbReference type="RefSeq" id="WP_140999258.1">
    <property type="nucleotide sequence ID" value="NZ_VDCZ01000016.1"/>
</dbReference>
<evidence type="ECO:0000256" key="1">
    <source>
        <dbReference type="SAM" id="SignalP"/>
    </source>
</evidence>
<proteinExistence type="predicted"/>
<dbReference type="AlphaFoldDB" id="A0A6I4IWK7"/>
<keyword evidence="3" id="KW-1185">Reference proteome</keyword>
<dbReference type="EMBL" id="WQLW01000016">
    <property type="protein sequence ID" value="MVO10838.1"/>
    <property type="molecule type" value="Genomic_DNA"/>
</dbReference>
<reference evidence="3" key="1">
    <citation type="submission" date="2019-05" db="EMBL/GenBank/DDBJ databases">
        <title>Flavobacterium profundi sp. nov., isolated from a deep-sea seamount.</title>
        <authorList>
            <person name="Zhang D.-C."/>
        </authorList>
    </citation>
    <scope>NUCLEOTIDE SEQUENCE [LARGE SCALE GENOMIC DNA]</scope>
    <source>
        <strain evidence="3">TP390</strain>
    </source>
</reference>
<feature type="signal peptide" evidence="1">
    <location>
        <begin position="1"/>
        <end position="22"/>
    </location>
</feature>
<evidence type="ECO:0000313" key="2">
    <source>
        <dbReference type="EMBL" id="MVO10838.1"/>
    </source>
</evidence>
<protein>
    <recommendedName>
        <fullName evidence="4">Gliding motility lipoprotein GldH</fullName>
    </recommendedName>
</protein>
<dbReference type="Proteomes" id="UP000431264">
    <property type="component" value="Unassembled WGS sequence"/>
</dbReference>
<dbReference type="InterPro" id="IPR020018">
    <property type="entry name" value="Motility-assoc_lipoprot_GldH"/>
</dbReference>
<dbReference type="OrthoDB" id="1366051at2"/>
<organism evidence="2 3">
    <name type="scientific">Flavobacterium profundi</name>
    <dbReference type="NCBI Taxonomy" id="1774945"/>
    <lineage>
        <taxon>Bacteria</taxon>
        <taxon>Pseudomonadati</taxon>
        <taxon>Bacteroidota</taxon>
        <taxon>Flavobacteriia</taxon>
        <taxon>Flavobacteriales</taxon>
        <taxon>Flavobacteriaceae</taxon>
        <taxon>Flavobacterium</taxon>
    </lineage>
</organism>
<accession>A0A6I4IWK7</accession>
<evidence type="ECO:0008006" key="4">
    <source>
        <dbReference type="Google" id="ProtNLM"/>
    </source>
</evidence>
<dbReference type="Pfam" id="PF14109">
    <property type="entry name" value="GldH_lipo"/>
    <property type="match status" value="1"/>
</dbReference>